<accession>A0A812RR20</accession>
<gene>
    <name evidence="1" type="ORF">SPIL2461_LOCUS11095</name>
</gene>
<sequence>VLEGRACHDLSVYADVFVALASLPKDEQASTGSWGAQVSPGKTKIFVPPNSFRRAEECVWTDHGKATLRWLCGYVALQPEYGRFGSSCRTWLLGPHVAVRQDLQALE</sequence>
<protein>
    <submittedName>
        <fullName evidence="1">Uncharacterized protein</fullName>
    </submittedName>
</protein>
<evidence type="ECO:0000313" key="2">
    <source>
        <dbReference type="Proteomes" id="UP000649617"/>
    </source>
</evidence>
<feature type="non-terminal residue" evidence="1">
    <location>
        <position position="107"/>
    </location>
</feature>
<feature type="non-terminal residue" evidence="1">
    <location>
        <position position="1"/>
    </location>
</feature>
<organism evidence="1 2">
    <name type="scientific">Symbiodinium pilosum</name>
    <name type="common">Dinoflagellate</name>
    <dbReference type="NCBI Taxonomy" id="2952"/>
    <lineage>
        <taxon>Eukaryota</taxon>
        <taxon>Sar</taxon>
        <taxon>Alveolata</taxon>
        <taxon>Dinophyceae</taxon>
        <taxon>Suessiales</taxon>
        <taxon>Symbiodiniaceae</taxon>
        <taxon>Symbiodinium</taxon>
    </lineage>
</organism>
<evidence type="ECO:0000313" key="1">
    <source>
        <dbReference type="EMBL" id="CAE7452726.1"/>
    </source>
</evidence>
<comment type="caution">
    <text evidence="1">The sequence shown here is derived from an EMBL/GenBank/DDBJ whole genome shotgun (WGS) entry which is preliminary data.</text>
</comment>
<reference evidence="1" key="1">
    <citation type="submission" date="2021-02" db="EMBL/GenBank/DDBJ databases">
        <authorList>
            <person name="Dougan E. K."/>
            <person name="Rhodes N."/>
            <person name="Thang M."/>
            <person name="Chan C."/>
        </authorList>
    </citation>
    <scope>NUCLEOTIDE SEQUENCE</scope>
</reference>
<dbReference type="OrthoDB" id="10250354at2759"/>
<name>A0A812RR20_SYMPI</name>
<proteinExistence type="predicted"/>
<dbReference type="Proteomes" id="UP000649617">
    <property type="component" value="Unassembled WGS sequence"/>
</dbReference>
<keyword evidence="2" id="KW-1185">Reference proteome</keyword>
<dbReference type="AlphaFoldDB" id="A0A812RR20"/>
<dbReference type="EMBL" id="CAJNIZ010021524">
    <property type="protein sequence ID" value="CAE7452726.1"/>
    <property type="molecule type" value="Genomic_DNA"/>
</dbReference>